<gene>
    <name evidence="2" type="ORF">QJ048_20215</name>
</gene>
<keyword evidence="1" id="KW-0732">Signal</keyword>
<dbReference type="EMBL" id="JASBRG010000007">
    <property type="protein sequence ID" value="MDI3322125.1"/>
    <property type="molecule type" value="Genomic_DNA"/>
</dbReference>
<feature type="signal peptide" evidence="1">
    <location>
        <begin position="1"/>
        <end position="21"/>
    </location>
</feature>
<dbReference type="InterPro" id="IPR046219">
    <property type="entry name" value="DUF6252"/>
</dbReference>
<evidence type="ECO:0000256" key="1">
    <source>
        <dbReference type="SAM" id="SignalP"/>
    </source>
</evidence>
<dbReference type="Proteomes" id="UP001226434">
    <property type="component" value="Unassembled WGS sequence"/>
</dbReference>
<evidence type="ECO:0000313" key="3">
    <source>
        <dbReference type="Proteomes" id="UP001226434"/>
    </source>
</evidence>
<dbReference type="PROSITE" id="PS51257">
    <property type="entry name" value="PROKAR_LIPOPROTEIN"/>
    <property type="match status" value="1"/>
</dbReference>
<reference evidence="2 3" key="1">
    <citation type="submission" date="2023-05" db="EMBL/GenBank/DDBJ databases">
        <title>Genome sequence of Pinibacter sp. MAH-24.</title>
        <authorList>
            <person name="Huq M.A."/>
        </authorList>
    </citation>
    <scope>NUCLEOTIDE SEQUENCE [LARGE SCALE GENOMIC DNA]</scope>
    <source>
        <strain evidence="2 3">MAH-24</strain>
    </source>
</reference>
<sequence length="307" mass="32731">MKPFRSLLAFLVTTITLFALSSCQKEISYDLGHGGSVGTSTGTFTASINGVGWAAAADKQSVTIKDGMINITGTSSNGQMVTITLQGDTVGTYDVSFAALKGLLTYEPDYTKPANIYSSVGSNDPASANGTVTITSIDADKKVIKGTFQSKTFNPTDGTSYTFTEGAFELTYSTSLPTTPTTGDAYLKATINGTAWQAKSITAQITLGQIYIAGMDASKIFAFTIPPDAKVGSYTYDPLNQLYTTDYSEINGTSGKMYSAESGTLKITQHDPTKKTMTATFEFVGREVLDGVETRQITKGSFFVKYQ</sequence>
<protein>
    <submittedName>
        <fullName evidence="2">DUF6252 family protein</fullName>
    </submittedName>
</protein>
<comment type="caution">
    <text evidence="2">The sequence shown here is derived from an EMBL/GenBank/DDBJ whole genome shotgun (WGS) entry which is preliminary data.</text>
</comment>
<proteinExistence type="predicted"/>
<feature type="chain" id="PRO_5045644002" evidence="1">
    <location>
        <begin position="22"/>
        <end position="307"/>
    </location>
</feature>
<keyword evidence="3" id="KW-1185">Reference proteome</keyword>
<dbReference type="RefSeq" id="WP_282336245.1">
    <property type="nucleotide sequence ID" value="NZ_JASBRG010000007.1"/>
</dbReference>
<accession>A0ABT6RIB3</accession>
<evidence type="ECO:0000313" key="2">
    <source>
        <dbReference type="EMBL" id="MDI3322125.1"/>
    </source>
</evidence>
<dbReference type="Pfam" id="PF19765">
    <property type="entry name" value="DUF6252"/>
    <property type="match status" value="2"/>
</dbReference>
<organism evidence="2 3">
    <name type="scientific">Pinibacter soli</name>
    <dbReference type="NCBI Taxonomy" id="3044211"/>
    <lineage>
        <taxon>Bacteria</taxon>
        <taxon>Pseudomonadati</taxon>
        <taxon>Bacteroidota</taxon>
        <taxon>Chitinophagia</taxon>
        <taxon>Chitinophagales</taxon>
        <taxon>Chitinophagaceae</taxon>
        <taxon>Pinibacter</taxon>
    </lineage>
</organism>
<name>A0ABT6RIB3_9BACT</name>